<accession>A0A8H4TYJ7</accession>
<dbReference type="Proteomes" id="UP000622797">
    <property type="component" value="Unassembled WGS sequence"/>
</dbReference>
<comment type="caution">
    <text evidence="7">The sequence shown here is derived from an EMBL/GenBank/DDBJ whole genome shotgun (WGS) entry which is preliminary data.</text>
</comment>
<dbReference type="GO" id="GO:0071944">
    <property type="term" value="C:cell periphery"/>
    <property type="evidence" value="ECO:0007669"/>
    <property type="project" value="UniProtKB-ARBA"/>
</dbReference>
<proteinExistence type="predicted"/>
<evidence type="ECO:0000256" key="6">
    <source>
        <dbReference type="SAM" id="Phobius"/>
    </source>
</evidence>
<reference evidence="7" key="2">
    <citation type="submission" date="2020-05" db="EMBL/GenBank/DDBJ databases">
        <authorList>
            <person name="Kim H.-S."/>
            <person name="Proctor R.H."/>
            <person name="Brown D.W."/>
        </authorList>
    </citation>
    <scope>NUCLEOTIDE SEQUENCE</scope>
    <source>
        <strain evidence="7">NRRL 20472</strain>
    </source>
</reference>
<gene>
    <name evidence="7" type="ORF">FSARC_6027</name>
</gene>
<evidence type="ECO:0000256" key="1">
    <source>
        <dbReference type="ARBA" id="ARBA00004167"/>
    </source>
</evidence>
<comment type="subcellular location">
    <subcellularLocation>
        <location evidence="1">Membrane</location>
        <topology evidence="1">Single-pass membrane protein</topology>
    </subcellularLocation>
</comment>
<reference evidence="7" key="1">
    <citation type="journal article" date="2020" name="BMC Genomics">
        <title>Correction to: Identification and distribution of gene clusters required for synthesis of sphingolipid metabolism inhibitors in diverse species of the filamentous fungus Fusarium.</title>
        <authorList>
            <person name="Kim H.S."/>
            <person name="Lohmar J.M."/>
            <person name="Busman M."/>
            <person name="Brown D.W."/>
            <person name="Naumann T.A."/>
            <person name="Divon H.H."/>
            <person name="Lysoe E."/>
            <person name="Uhlig S."/>
            <person name="Proctor R.H."/>
        </authorList>
    </citation>
    <scope>NUCLEOTIDE SEQUENCE</scope>
    <source>
        <strain evidence="7">NRRL 20472</strain>
    </source>
</reference>
<dbReference type="PANTHER" id="PTHR15549:SF27">
    <property type="entry name" value="CHITIN-BINDING TYPE-1 DOMAIN-CONTAINING PROTEIN"/>
    <property type="match status" value="1"/>
</dbReference>
<feature type="region of interest" description="Disordered" evidence="5">
    <location>
        <begin position="151"/>
        <end position="214"/>
    </location>
</feature>
<dbReference type="AlphaFoldDB" id="A0A8H4TYJ7"/>
<feature type="compositionally biased region" description="Polar residues" evidence="5">
    <location>
        <begin position="275"/>
        <end position="288"/>
    </location>
</feature>
<organism evidence="7 8">
    <name type="scientific">Fusarium sarcochroum</name>
    <dbReference type="NCBI Taxonomy" id="1208366"/>
    <lineage>
        <taxon>Eukaryota</taxon>
        <taxon>Fungi</taxon>
        <taxon>Dikarya</taxon>
        <taxon>Ascomycota</taxon>
        <taxon>Pezizomycotina</taxon>
        <taxon>Sordariomycetes</taxon>
        <taxon>Hypocreomycetidae</taxon>
        <taxon>Hypocreales</taxon>
        <taxon>Nectriaceae</taxon>
        <taxon>Fusarium</taxon>
        <taxon>Fusarium lateritium species complex</taxon>
    </lineage>
</organism>
<sequence>MATIFPTRIAFPSNRDRTVPRTWKTSHGSTFIAAVPSGQDNNEGGVLTVTETTTMNPYTEQSRDNTSTTVSTSSPTQVTATSQDTTESDTGYGTAAPNSSQSPTSLSSTLHHSRGLSDGAIAAIVIGVLFGLAVIAAAIWFFIRRRRRRWPNSQASPPQTPIYNPPLPSSPLPTPPLLPELSAYTERTSTPEDSWVSYGRENLSPTPQPAVAEVKSFTRARQKPRVYTVTGGRIAELPGSDPKTNHDDRDDDMSPISPVSATHSSHGSDHIVSPVSLTSRFSTYSSRAGQRRGESPGRAF</sequence>
<feature type="compositionally biased region" description="Pro residues" evidence="5">
    <location>
        <begin position="158"/>
        <end position="178"/>
    </location>
</feature>
<dbReference type="InterPro" id="IPR051694">
    <property type="entry name" value="Immunoregulatory_rcpt-like"/>
</dbReference>
<dbReference type="EMBL" id="JABEXW010000299">
    <property type="protein sequence ID" value="KAF4966294.1"/>
    <property type="molecule type" value="Genomic_DNA"/>
</dbReference>
<evidence type="ECO:0000256" key="2">
    <source>
        <dbReference type="ARBA" id="ARBA00022692"/>
    </source>
</evidence>
<feature type="compositionally biased region" description="Basic and acidic residues" evidence="5">
    <location>
        <begin position="291"/>
        <end position="300"/>
    </location>
</feature>
<protein>
    <recommendedName>
        <fullName evidence="9">Mid2 domain-containing protein</fullName>
    </recommendedName>
</protein>
<evidence type="ECO:0000256" key="3">
    <source>
        <dbReference type="ARBA" id="ARBA00022989"/>
    </source>
</evidence>
<keyword evidence="4 6" id="KW-0472">Membrane</keyword>
<feature type="compositionally biased region" description="Low complexity" evidence="5">
    <location>
        <begin position="99"/>
        <end position="110"/>
    </location>
</feature>
<keyword evidence="8" id="KW-1185">Reference proteome</keyword>
<name>A0A8H4TYJ7_9HYPO</name>
<dbReference type="PANTHER" id="PTHR15549">
    <property type="entry name" value="PAIRED IMMUNOGLOBULIN-LIKE TYPE 2 RECEPTOR"/>
    <property type="match status" value="1"/>
</dbReference>
<feature type="region of interest" description="Disordered" evidence="5">
    <location>
        <begin position="227"/>
        <end position="300"/>
    </location>
</feature>
<feature type="transmembrane region" description="Helical" evidence="6">
    <location>
        <begin position="120"/>
        <end position="143"/>
    </location>
</feature>
<keyword evidence="3 6" id="KW-1133">Transmembrane helix</keyword>
<keyword evidence="2 6" id="KW-0812">Transmembrane</keyword>
<feature type="compositionally biased region" description="Low complexity" evidence="5">
    <location>
        <begin position="66"/>
        <end position="83"/>
    </location>
</feature>
<evidence type="ECO:0000313" key="7">
    <source>
        <dbReference type="EMBL" id="KAF4966294.1"/>
    </source>
</evidence>
<evidence type="ECO:0000256" key="4">
    <source>
        <dbReference type="ARBA" id="ARBA00023136"/>
    </source>
</evidence>
<feature type="region of interest" description="Disordered" evidence="5">
    <location>
        <begin position="54"/>
        <end position="112"/>
    </location>
</feature>
<evidence type="ECO:0008006" key="9">
    <source>
        <dbReference type="Google" id="ProtNLM"/>
    </source>
</evidence>
<dbReference type="OrthoDB" id="5078701at2759"/>
<dbReference type="GO" id="GO:0016020">
    <property type="term" value="C:membrane"/>
    <property type="evidence" value="ECO:0007669"/>
    <property type="project" value="UniProtKB-SubCell"/>
</dbReference>
<evidence type="ECO:0000256" key="5">
    <source>
        <dbReference type="SAM" id="MobiDB-lite"/>
    </source>
</evidence>
<evidence type="ECO:0000313" key="8">
    <source>
        <dbReference type="Proteomes" id="UP000622797"/>
    </source>
</evidence>